<dbReference type="InterPro" id="IPR032710">
    <property type="entry name" value="NTF2-like_dom_sf"/>
</dbReference>
<organism evidence="2 3">
    <name type="scientific">Pseudoalteromonas luteoviolacea CPMOR-1</name>
    <dbReference type="NCBI Taxonomy" id="1365248"/>
    <lineage>
        <taxon>Bacteria</taxon>
        <taxon>Pseudomonadati</taxon>
        <taxon>Pseudomonadota</taxon>
        <taxon>Gammaproteobacteria</taxon>
        <taxon>Alteromonadales</taxon>
        <taxon>Pseudoalteromonadaceae</taxon>
        <taxon>Pseudoalteromonas</taxon>
    </lineage>
</organism>
<dbReference type="Proteomes" id="UP000076486">
    <property type="component" value="Unassembled WGS sequence"/>
</dbReference>
<evidence type="ECO:0000313" key="2">
    <source>
        <dbReference type="EMBL" id="KZN64801.1"/>
    </source>
</evidence>
<dbReference type="Pfam" id="PF12680">
    <property type="entry name" value="SnoaL_2"/>
    <property type="match status" value="1"/>
</dbReference>
<name>A0A167LLQ3_9GAMM</name>
<dbReference type="PATRIC" id="fig|1365248.3.peg.1609"/>
<dbReference type="SUPFAM" id="SSF54427">
    <property type="entry name" value="NTF2-like"/>
    <property type="match status" value="1"/>
</dbReference>
<reference evidence="2 3" key="1">
    <citation type="submission" date="2013-07" db="EMBL/GenBank/DDBJ databases">
        <title>Comparative Genomic and Metabolomic Analysis of Twelve Strains of Pseudoalteromonas luteoviolacea.</title>
        <authorList>
            <person name="Vynne N.G."/>
            <person name="Mansson M."/>
            <person name="Gram L."/>
        </authorList>
    </citation>
    <scope>NUCLEOTIDE SEQUENCE [LARGE SCALE GENOMIC DNA]</scope>
    <source>
        <strain evidence="2 3">CPMOR-1</strain>
    </source>
</reference>
<dbReference type="Gene3D" id="3.10.450.50">
    <property type="match status" value="1"/>
</dbReference>
<accession>A0A167LLQ3</accession>
<proteinExistence type="predicted"/>
<comment type="caution">
    <text evidence="2">The sequence shown here is derived from an EMBL/GenBank/DDBJ whole genome shotgun (WGS) entry which is preliminary data.</text>
</comment>
<dbReference type="InterPro" id="IPR037401">
    <property type="entry name" value="SnoaL-like"/>
</dbReference>
<sequence>MLERDKTALINQYIERYNAFNIEGMLSLFDDSIVFENESNGEVNVRAEGKQEFEDLANESAKLFSQRKQTVTHCIVNDTMAQIDIDYLGVLAVDLPNGLKEGDELKVQGKSYFEFKHDKISYIKDVS</sequence>
<dbReference type="RefSeq" id="WP_063367403.1">
    <property type="nucleotide sequence ID" value="NZ_AUYC01000020.1"/>
</dbReference>
<evidence type="ECO:0000313" key="3">
    <source>
        <dbReference type="Proteomes" id="UP000076486"/>
    </source>
</evidence>
<feature type="domain" description="SnoaL-like" evidence="1">
    <location>
        <begin position="11"/>
        <end position="122"/>
    </location>
</feature>
<gene>
    <name evidence="2" type="ORF">N473_13490</name>
</gene>
<evidence type="ECO:0000259" key="1">
    <source>
        <dbReference type="Pfam" id="PF12680"/>
    </source>
</evidence>
<dbReference type="EMBL" id="AUYC01000020">
    <property type="protein sequence ID" value="KZN64801.1"/>
    <property type="molecule type" value="Genomic_DNA"/>
</dbReference>
<protein>
    <recommendedName>
        <fullName evidence="1">SnoaL-like domain-containing protein</fullName>
    </recommendedName>
</protein>
<dbReference type="AlphaFoldDB" id="A0A167LLQ3"/>